<dbReference type="InterPro" id="IPR003439">
    <property type="entry name" value="ABC_transporter-like_ATP-bd"/>
</dbReference>
<keyword evidence="3" id="KW-0067">ATP-binding</keyword>
<name>A0ABU9UKM8_9CORY</name>
<gene>
    <name evidence="3" type="ORF">CYJ44_010605</name>
</gene>
<dbReference type="Proteomes" id="UP000235104">
    <property type="component" value="Unassembled WGS sequence"/>
</dbReference>
<feature type="domain" description="ABC transporter" evidence="2">
    <location>
        <begin position="21"/>
        <end position="81"/>
    </location>
</feature>
<dbReference type="EMBL" id="PKHR02000019">
    <property type="protein sequence ID" value="MEM5986607.1"/>
    <property type="molecule type" value="Genomic_DNA"/>
</dbReference>
<organism evidence="3 4">
    <name type="scientific">Corynebacterium hesseae</name>
    <dbReference type="NCBI Taxonomy" id="2913502"/>
    <lineage>
        <taxon>Bacteria</taxon>
        <taxon>Bacillati</taxon>
        <taxon>Actinomycetota</taxon>
        <taxon>Actinomycetes</taxon>
        <taxon>Mycobacteriales</taxon>
        <taxon>Corynebacteriaceae</taxon>
        <taxon>Corynebacterium</taxon>
    </lineage>
</organism>
<dbReference type="SUPFAM" id="SSF52540">
    <property type="entry name" value="P-loop containing nucleoside triphosphate hydrolases"/>
    <property type="match status" value="1"/>
</dbReference>
<proteinExistence type="predicted"/>
<comment type="caution">
    <text evidence="3">The sequence shown here is derived from an EMBL/GenBank/DDBJ whole genome shotgun (WGS) entry which is preliminary data.</text>
</comment>
<dbReference type="RefSeq" id="WP_080550367.1">
    <property type="nucleotide sequence ID" value="NZ_JAKMUW010000007.1"/>
</dbReference>
<dbReference type="InterPro" id="IPR027417">
    <property type="entry name" value="P-loop_NTPase"/>
</dbReference>
<protein>
    <submittedName>
        <fullName evidence="3">ATP-binding cassette domain-containing protein</fullName>
    </submittedName>
</protein>
<dbReference type="GO" id="GO:0005524">
    <property type="term" value="F:ATP binding"/>
    <property type="evidence" value="ECO:0007669"/>
    <property type="project" value="UniProtKB-KW"/>
</dbReference>
<evidence type="ECO:0000313" key="3">
    <source>
        <dbReference type="EMBL" id="MEM5986607.1"/>
    </source>
</evidence>
<feature type="region of interest" description="Disordered" evidence="1">
    <location>
        <begin position="1"/>
        <end position="29"/>
    </location>
</feature>
<keyword evidence="3" id="KW-0547">Nucleotide-binding</keyword>
<sequence>MISQYARKENLRDGTRPLRDRQRHCRPLQQGSLNDELKDLLSLVGLSLHHSVSCEHASLGMKQRLGIAKALVGNPQLLLLDAHLRTASTRGWG</sequence>
<dbReference type="GeneID" id="31925264"/>
<feature type="compositionally biased region" description="Basic and acidic residues" evidence="1">
    <location>
        <begin position="1"/>
        <end position="20"/>
    </location>
</feature>
<dbReference type="Gene3D" id="3.40.50.300">
    <property type="entry name" value="P-loop containing nucleotide triphosphate hydrolases"/>
    <property type="match status" value="1"/>
</dbReference>
<evidence type="ECO:0000256" key="1">
    <source>
        <dbReference type="SAM" id="MobiDB-lite"/>
    </source>
</evidence>
<accession>A0ABU9UKM8</accession>
<reference evidence="3" key="1">
    <citation type="submission" date="2017-12" db="EMBL/GenBank/DDBJ databases">
        <authorList>
            <person name="Thomas-White K."/>
            <person name="Wolfe A.J."/>
        </authorList>
    </citation>
    <scope>NUCLEOTIDE SEQUENCE</scope>
    <source>
        <strain evidence="3">UMB0043</strain>
    </source>
</reference>
<evidence type="ECO:0000313" key="4">
    <source>
        <dbReference type="Proteomes" id="UP000235104"/>
    </source>
</evidence>
<dbReference type="Pfam" id="PF00005">
    <property type="entry name" value="ABC_tran"/>
    <property type="match status" value="1"/>
</dbReference>
<keyword evidence="4" id="KW-1185">Reference proteome</keyword>
<evidence type="ECO:0000259" key="2">
    <source>
        <dbReference type="Pfam" id="PF00005"/>
    </source>
</evidence>